<evidence type="ECO:0000259" key="4">
    <source>
        <dbReference type="PROSITE" id="PS50835"/>
    </source>
</evidence>
<dbReference type="GO" id="GO:0007156">
    <property type="term" value="P:homophilic cell adhesion via plasma membrane adhesion molecules"/>
    <property type="evidence" value="ECO:0007669"/>
    <property type="project" value="TreeGrafter"/>
</dbReference>
<dbReference type="GO" id="GO:0098632">
    <property type="term" value="F:cell-cell adhesion mediator activity"/>
    <property type="evidence" value="ECO:0007669"/>
    <property type="project" value="TreeGrafter"/>
</dbReference>
<dbReference type="InterPro" id="IPR007110">
    <property type="entry name" value="Ig-like_dom"/>
</dbReference>
<dbReference type="SMART" id="SM00408">
    <property type="entry name" value="IGc2"/>
    <property type="match status" value="1"/>
</dbReference>
<evidence type="ECO:0000313" key="5">
    <source>
        <dbReference type="Proteomes" id="UP001652624"/>
    </source>
</evidence>
<dbReference type="RefSeq" id="XP_007520750.1">
    <property type="nucleotide sequence ID" value="XM_007520688.3"/>
</dbReference>
<evidence type="ECO:0000313" key="6">
    <source>
        <dbReference type="RefSeq" id="XP_007520750.1"/>
    </source>
</evidence>
<feature type="region of interest" description="Disordered" evidence="1">
    <location>
        <begin position="279"/>
        <end position="355"/>
    </location>
</feature>
<sequence length="401" mass="42904">MTPPAPSLLRCLFLGLSALVPPTFTKLQLQVAPGFSNLRVVEGSDVVLPVWYTKLGQESPDPSWKVLSAIWYLQKKDEKTKQVLAYFSTSNVIKESRVSLIYPMPSHNLSLRLENLQEQDSGFYYCSVNVEGNKDFKDHDSSKMVELNVLIPPAPPSCTLQGVPRAGANVTLSCQSPRSKPPAQYQWTGPSLYTKTFSPRFLDMVRGFLNLTNLSTSMSGVYVCKAHNEVGSAQCNVTMEVSSGPEPAVVAGAVVGTLLGLGLLVGLVLLFQRHQGKNVEEPANDIKEDATAPRTLPWPKGSDTISKNGTLSSVTSARALRSHHGPPRPGALTPSPSLSSQAVPSPILPSLAKSSPILPRTDEAQAPQASLNHSGVSSSTLTRMGGVPIMVPAQSQAGSLV</sequence>
<dbReference type="GO" id="GO:0005912">
    <property type="term" value="C:adherens junction"/>
    <property type="evidence" value="ECO:0007669"/>
    <property type="project" value="TreeGrafter"/>
</dbReference>
<protein>
    <submittedName>
        <fullName evidence="6">Endothelial cell-selective adhesion molecule isoform X1</fullName>
    </submittedName>
</protein>
<keyword evidence="2" id="KW-0812">Transmembrane</keyword>
<evidence type="ECO:0000256" key="3">
    <source>
        <dbReference type="SAM" id="SignalP"/>
    </source>
</evidence>
<dbReference type="Pfam" id="PF07686">
    <property type="entry name" value="V-set"/>
    <property type="match status" value="1"/>
</dbReference>
<feature type="transmembrane region" description="Helical" evidence="2">
    <location>
        <begin position="248"/>
        <end position="271"/>
    </location>
</feature>
<dbReference type="InterPro" id="IPR036179">
    <property type="entry name" value="Ig-like_dom_sf"/>
</dbReference>
<dbReference type="STRING" id="9365.ENSEEUP00000005976"/>
<evidence type="ECO:0000256" key="2">
    <source>
        <dbReference type="SAM" id="Phobius"/>
    </source>
</evidence>
<dbReference type="CTD" id="90952"/>
<keyword evidence="2" id="KW-0472">Membrane</keyword>
<accession>A0A1S2ZKG4</accession>
<dbReference type="PROSITE" id="PS50835">
    <property type="entry name" value="IG_LIKE"/>
    <property type="match status" value="2"/>
</dbReference>
<dbReference type="FunCoup" id="A0A1S2ZKG4">
    <property type="interactions" value="430"/>
</dbReference>
<dbReference type="GO" id="GO:0005886">
    <property type="term" value="C:plasma membrane"/>
    <property type="evidence" value="ECO:0007669"/>
    <property type="project" value="TreeGrafter"/>
</dbReference>
<dbReference type="OrthoDB" id="10041737at2759"/>
<dbReference type="InterPro" id="IPR042757">
    <property type="entry name" value="ESAM"/>
</dbReference>
<feature type="domain" description="Ig-like" evidence="4">
    <location>
        <begin position="22"/>
        <end position="137"/>
    </location>
</feature>
<feature type="compositionally biased region" description="Polar residues" evidence="1">
    <location>
        <begin position="303"/>
        <end position="316"/>
    </location>
</feature>
<feature type="signal peptide" evidence="3">
    <location>
        <begin position="1"/>
        <end position="25"/>
    </location>
</feature>
<proteinExistence type="predicted"/>
<dbReference type="AlphaFoldDB" id="A0A1S2ZKG4"/>
<feature type="domain" description="Ig-like" evidence="4">
    <location>
        <begin position="156"/>
        <end position="242"/>
    </location>
</feature>
<dbReference type="Pfam" id="PF13927">
    <property type="entry name" value="Ig_3"/>
    <property type="match status" value="1"/>
</dbReference>
<name>A0A1S2ZKG4_ERIEU</name>
<dbReference type="InterPro" id="IPR003598">
    <property type="entry name" value="Ig_sub2"/>
</dbReference>
<feature type="chain" id="PRO_5010335324" evidence="3">
    <location>
        <begin position="26"/>
        <end position="401"/>
    </location>
</feature>
<dbReference type="InterPro" id="IPR013783">
    <property type="entry name" value="Ig-like_fold"/>
</dbReference>
<organism evidence="5 6">
    <name type="scientific">Erinaceus europaeus</name>
    <name type="common">Western European hedgehog</name>
    <dbReference type="NCBI Taxonomy" id="9365"/>
    <lineage>
        <taxon>Eukaryota</taxon>
        <taxon>Metazoa</taxon>
        <taxon>Chordata</taxon>
        <taxon>Craniata</taxon>
        <taxon>Vertebrata</taxon>
        <taxon>Euteleostomi</taxon>
        <taxon>Mammalia</taxon>
        <taxon>Eutheria</taxon>
        <taxon>Laurasiatheria</taxon>
        <taxon>Eulipotyphla</taxon>
        <taxon>Erinaceidae</taxon>
        <taxon>Erinaceinae</taxon>
        <taxon>Erinaceus</taxon>
    </lineage>
</organism>
<gene>
    <name evidence="6" type="primary">ESAM</name>
</gene>
<dbReference type="Proteomes" id="UP001652624">
    <property type="component" value="Chromosome 20"/>
</dbReference>
<dbReference type="InParanoid" id="A0A1S2ZKG4"/>
<keyword evidence="5" id="KW-1185">Reference proteome</keyword>
<dbReference type="PANTHER" id="PTHR44549:SF1">
    <property type="entry name" value="ENDOTHELIAL CELL-SELECTIVE ADHESION MOLECULE"/>
    <property type="match status" value="1"/>
</dbReference>
<dbReference type="CDD" id="cd00096">
    <property type="entry name" value="Ig"/>
    <property type="match status" value="1"/>
</dbReference>
<dbReference type="SUPFAM" id="SSF48726">
    <property type="entry name" value="Immunoglobulin"/>
    <property type="match status" value="2"/>
</dbReference>
<dbReference type="InterPro" id="IPR013106">
    <property type="entry name" value="Ig_V-set"/>
</dbReference>
<reference evidence="6" key="1">
    <citation type="submission" date="2025-08" db="UniProtKB">
        <authorList>
            <consortium name="RefSeq"/>
        </authorList>
    </citation>
    <scope>IDENTIFICATION</scope>
</reference>
<keyword evidence="2" id="KW-1133">Transmembrane helix</keyword>
<feature type="region of interest" description="Disordered" evidence="1">
    <location>
        <begin position="364"/>
        <end position="383"/>
    </location>
</feature>
<dbReference type="PANTHER" id="PTHR44549">
    <property type="entry name" value="ENDOTHELIAL CELL-SELECTIVE ADHESION MOLECULE"/>
    <property type="match status" value="1"/>
</dbReference>
<keyword evidence="3" id="KW-0732">Signal</keyword>
<feature type="compositionally biased region" description="Basic and acidic residues" evidence="1">
    <location>
        <begin position="279"/>
        <end position="291"/>
    </location>
</feature>
<dbReference type="Gene3D" id="2.60.40.10">
    <property type="entry name" value="Immunoglobulins"/>
    <property type="match status" value="2"/>
</dbReference>
<feature type="compositionally biased region" description="Polar residues" evidence="1">
    <location>
        <begin position="367"/>
        <end position="382"/>
    </location>
</feature>
<evidence type="ECO:0000256" key="1">
    <source>
        <dbReference type="SAM" id="MobiDB-lite"/>
    </source>
</evidence>
<dbReference type="eggNOG" id="ENOG502QRZ4">
    <property type="taxonomic scope" value="Eukaryota"/>
</dbReference>
<dbReference type="InterPro" id="IPR003599">
    <property type="entry name" value="Ig_sub"/>
</dbReference>
<dbReference type="SMART" id="SM00409">
    <property type="entry name" value="IG"/>
    <property type="match status" value="2"/>
</dbReference>
<feature type="compositionally biased region" description="Polar residues" evidence="1">
    <location>
        <begin position="334"/>
        <end position="343"/>
    </location>
</feature>
<dbReference type="GeneID" id="103111409"/>